<sequence>MLSLFNKIHVCSPTTAKLAIIQYMRPAAGFGIGREEGFHWALVAVTDQERGTRGIRLHTQNVVLEHSGKFLGGVYIGEIGVDKLAILKKVRDVLVLVPCKNEPDWNCQSWAMETIAEVLIPNGWAFLTITSEASLLPTLRTASRISYEAMQKGEKPVVIDL</sequence>
<proteinExistence type="predicted"/>
<evidence type="ECO:0000313" key="1">
    <source>
        <dbReference type="EMBL" id="KIY48651.1"/>
    </source>
</evidence>
<keyword evidence="2" id="KW-1185">Reference proteome</keyword>
<protein>
    <submittedName>
        <fullName evidence="1">Uncharacterized protein</fullName>
    </submittedName>
</protein>
<gene>
    <name evidence="1" type="ORF">FISHEDRAFT_42901</name>
</gene>
<name>A0A0D7AFH8_9AGAR</name>
<evidence type="ECO:0000313" key="2">
    <source>
        <dbReference type="Proteomes" id="UP000054144"/>
    </source>
</evidence>
<dbReference type="Proteomes" id="UP000054144">
    <property type="component" value="Unassembled WGS sequence"/>
</dbReference>
<dbReference type="OrthoDB" id="3160749at2759"/>
<organism evidence="1 2">
    <name type="scientific">Fistulina hepatica ATCC 64428</name>
    <dbReference type="NCBI Taxonomy" id="1128425"/>
    <lineage>
        <taxon>Eukaryota</taxon>
        <taxon>Fungi</taxon>
        <taxon>Dikarya</taxon>
        <taxon>Basidiomycota</taxon>
        <taxon>Agaricomycotina</taxon>
        <taxon>Agaricomycetes</taxon>
        <taxon>Agaricomycetidae</taxon>
        <taxon>Agaricales</taxon>
        <taxon>Fistulinaceae</taxon>
        <taxon>Fistulina</taxon>
    </lineage>
</organism>
<reference evidence="1 2" key="1">
    <citation type="journal article" date="2015" name="Fungal Genet. Biol.">
        <title>Evolution of novel wood decay mechanisms in Agaricales revealed by the genome sequences of Fistulina hepatica and Cylindrobasidium torrendii.</title>
        <authorList>
            <person name="Floudas D."/>
            <person name="Held B.W."/>
            <person name="Riley R."/>
            <person name="Nagy L.G."/>
            <person name="Koehler G."/>
            <person name="Ransdell A.S."/>
            <person name="Younus H."/>
            <person name="Chow J."/>
            <person name="Chiniquy J."/>
            <person name="Lipzen A."/>
            <person name="Tritt A."/>
            <person name="Sun H."/>
            <person name="Haridas S."/>
            <person name="LaButti K."/>
            <person name="Ohm R.A."/>
            <person name="Kues U."/>
            <person name="Blanchette R.A."/>
            <person name="Grigoriev I.V."/>
            <person name="Minto R.E."/>
            <person name="Hibbett D.S."/>
        </authorList>
    </citation>
    <scope>NUCLEOTIDE SEQUENCE [LARGE SCALE GENOMIC DNA]</scope>
    <source>
        <strain evidence="1 2">ATCC 64428</strain>
    </source>
</reference>
<dbReference type="AlphaFoldDB" id="A0A0D7AFH8"/>
<accession>A0A0D7AFH8</accession>
<dbReference type="EMBL" id="KN881828">
    <property type="protein sequence ID" value="KIY48651.1"/>
    <property type="molecule type" value="Genomic_DNA"/>
</dbReference>